<keyword evidence="2" id="KW-1003">Cell membrane</keyword>
<dbReference type="PANTHER" id="PTHR32322">
    <property type="entry name" value="INNER MEMBRANE TRANSPORTER"/>
    <property type="match status" value="1"/>
</dbReference>
<accession>A0ABX8ACW1</accession>
<feature type="domain" description="EamA" evidence="7">
    <location>
        <begin position="158"/>
        <end position="292"/>
    </location>
</feature>
<evidence type="ECO:0000313" key="9">
    <source>
        <dbReference type="Proteomes" id="UP000682843"/>
    </source>
</evidence>
<evidence type="ECO:0000256" key="3">
    <source>
        <dbReference type="ARBA" id="ARBA00022692"/>
    </source>
</evidence>
<evidence type="ECO:0000313" key="8">
    <source>
        <dbReference type="EMBL" id="QUS41588.1"/>
    </source>
</evidence>
<dbReference type="RefSeq" id="WP_211910229.1">
    <property type="nucleotide sequence ID" value="NZ_CP036498.1"/>
</dbReference>
<feature type="transmembrane region" description="Helical" evidence="6">
    <location>
        <begin position="104"/>
        <end position="122"/>
    </location>
</feature>
<dbReference type="InterPro" id="IPR000620">
    <property type="entry name" value="EamA_dom"/>
</dbReference>
<evidence type="ECO:0000256" key="1">
    <source>
        <dbReference type="ARBA" id="ARBA00004651"/>
    </source>
</evidence>
<feature type="transmembrane region" description="Helical" evidence="6">
    <location>
        <begin position="157"/>
        <end position="176"/>
    </location>
</feature>
<sequence length="298" mass="31366">MPTPTPPHARLIGFICLGVTATGWAMNWPIIKILLRDWPPLFARGVAGTAAGIILAGIAIGYGEKLRVPRHAIPRLLFASFTNVFAWMGFATVALKMLSIGEGALLVYTMPIWATLFAWPILGHRPGLRDVIALVLGIAGIVVLMGEHGFALTQDKLLGIALTMGSATLFALGSVLMRSPLPVAPIALAAWQVGLGCFPMVILGLIFEKPDIAALTPTGWSALIYMTLGPMGICYLTWFATLRRLPPSTAAMGTLVVPILGVIGAAVVLGEPLGLREVTAMALTLGGVTLALRKSSAT</sequence>
<dbReference type="Pfam" id="PF00892">
    <property type="entry name" value="EamA"/>
    <property type="match status" value="2"/>
</dbReference>
<gene>
    <name evidence="8" type="ORF">RPMA_24110</name>
</gene>
<protein>
    <submittedName>
        <fullName evidence="8">DMT family transporter</fullName>
    </submittedName>
</protein>
<feature type="transmembrane region" description="Helical" evidence="6">
    <location>
        <begin position="219"/>
        <end position="238"/>
    </location>
</feature>
<feature type="domain" description="EamA" evidence="7">
    <location>
        <begin position="12"/>
        <end position="145"/>
    </location>
</feature>
<feature type="transmembrane region" description="Helical" evidence="6">
    <location>
        <begin position="12"/>
        <end position="35"/>
    </location>
</feature>
<feature type="transmembrane region" description="Helical" evidence="6">
    <location>
        <begin position="75"/>
        <end position="98"/>
    </location>
</feature>
<proteinExistence type="predicted"/>
<dbReference type="InterPro" id="IPR050638">
    <property type="entry name" value="AA-Vitamin_Transporters"/>
</dbReference>
<dbReference type="EMBL" id="CP036498">
    <property type="protein sequence ID" value="QUS41588.1"/>
    <property type="molecule type" value="Genomic_DNA"/>
</dbReference>
<dbReference type="PANTHER" id="PTHR32322:SF18">
    <property type="entry name" value="S-ADENOSYLMETHIONINE_S-ADENOSYLHOMOCYSTEINE TRANSPORTER"/>
    <property type="match status" value="1"/>
</dbReference>
<feature type="transmembrane region" description="Helical" evidence="6">
    <location>
        <begin position="131"/>
        <end position="151"/>
    </location>
</feature>
<name>A0ABX8ACW1_9BRAD</name>
<dbReference type="Proteomes" id="UP000682843">
    <property type="component" value="Chromosome"/>
</dbReference>
<evidence type="ECO:0000256" key="5">
    <source>
        <dbReference type="ARBA" id="ARBA00023136"/>
    </source>
</evidence>
<keyword evidence="5 6" id="KW-0472">Membrane</keyword>
<reference evidence="8 9" key="1">
    <citation type="submission" date="2019-02" db="EMBL/GenBank/DDBJ databases">
        <title>Emended description of the genus Rhodopseudomonas and description of Rhodopseudomonas albus sp. nov., a non-phototrophic, heavy-metal-tolerant bacterium isolated from garden soil.</title>
        <authorList>
            <person name="Bao Z."/>
            <person name="Cao W.W."/>
            <person name="Sato Y."/>
            <person name="Nishizawa T."/>
            <person name="Zhao J."/>
            <person name="Guo Y."/>
            <person name="Ohta H."/>
        </authorList>
    </citation>
    <scope>NUCLEOTIDE SEQUENCE [LARGE SCALE GENOMIC DNA]</scope>
    <source>
        <strain evidence="8 9">SK50-23</strain>
    </source>
</reference>
<evidence type="ECO:0000259" key="7">
    <source>
        <dbReference type="Pfam" id="PF00892"/>
    </source>
</evidence>
<comment type="subcellular location">
    <subcellularLocation>
        <location evidence="1">Cell membrane</location>
        <topology evidence="1">Multi-pass membrane protein</topology>
    </subcellularLocation>
</comment>
<dbReference type="InterPro" id="IPR037185">
    <property type="entry name" value="EmrE-like"/>
</dbReference>
<keyword evidence="9" id="KW-1185">Reference proteome</keyword>
<feature type="transmembrane region" description="Helical" evidence="6">
    <location>
        <begin position="41"/>
        <end position="63"/>
    </location>
</feature>
<evidence type="ECO:0000256" key="6">
    <source>
        <dbReference type="SAM" id="Phobius"/>
    </source>
</evidence>
<keyword evidence="3 6" id="KW-0812">Transmembrane</keyword>
<evidence type="ECO:0000256" key="4">
    <source>
        <dbReference type="ARBA" id="ARBA00022989"/>
    </source>
</evidence>
<feature type="transmembrane region" description="Helical" evidence="6">
    <location>
        <begin position="188"/>
        <end position="207"/>
    </location>
</feature>
<dbReference type="SUPFAM" id="SSF103481">
    <property type="entry name" value="Multidrug resistance efflux transporter EmrE"/>
    <property type="match status" value="2"/>
</dbReference>
<feature type="transmembrane region" description="Helical" evidence="6">
    <location>
        <begin position="250"/>
        <end position="269"/>
    </location>
</feature>
<keyword evidence="4 6" id="KW-1133">Transmembrane helix</keyword>
<evidence type="ECO:0000256" key="2">
    <source>
        <dbReference type="ARBA" id="ARBA00022475"/>
    </source>
</evidence>
<organism evidence="8 9">
    <name type="scientific">Tardiphaga alba</name>
    <dbReference type="NCBI Taxonomy" id="340268"/>
    <lineage>
        <taxon>Bacteria</taxon>
        <taxon>Pseudomonadati</taxon>
        <taxon>Pseudomonadota</taxon>
        <taxon>Alphaproteobacteria</taxon>
        <taxon>Hyphomicrobiales</taxon>
        <taxon>Nitrobacteraceae</taxon>
        <taxon>Tardiphaga</taxon>
    </lineage>
</organism>